<organism evidence="3 4">
    <name type="scientific">Salana multivorans</name>
    <dbReference type="NCBI Taxonomy" id="120377"/>
    <lineage>
        <taxon>Bacteria</taxon>
        <taxon>Bacillati</taxon>
        <taxon>Actinomycetota</taxon>
        <taxon>Actinomycetes</taxon>
        <taxon>Micrococcales</taxon>
        <taxon>Beutenbergiaceae</taxon>
        <taxon>Salana</taxon>
    </lineage>
</organism>
<dbReference type="PANTHER" id="PTHR34351">
    <property type="entry name" value="SLR1927 PROTEIN-RELATED"/>
    <property type="match status" value="1"/>
</dbReference>
<evidence type="ECO:0000313" key="3">
    <source>
        <dbReference type="EMBL" id="ROR96208.1"/>
    </source>
</evidence>
<evidence type="ECO:0000256" key="1">
    <source>
        <dbReference type="SAM" id="Phobius"/>
    </source>
</evidence>
<protein>
    <submittedName>
        <fullName evidence="3">Uncharacterized protein DUF58</fullName>
    </submittedName>
</protein>
<sequence length="384" mass="39593">MRRLRLGPRGLAALACGALLLALGAWASYPGLVGLGVALLLAVAVGVVGVVVPIPVELRRSVRPVRVPRLSDCVATLSVRNTSGWLPVAASGYDLVAGRRLRFDLPRLAPGASERTELPIPTHRRGEIEFGPLTLHRSALADLAEVSQVYGERTTVVVEPRILDAAGLPAGTRRGHAGADERIAHGGTDLVALREYLPGDDLRRLHWATSARRGALMVREDADPSAPHLTVLLDDRAGSYAGEGFEEAVDVAASLLAAAAAEASPSRVVTRSGGLDVATTAPPAGTPTGIDPELLGRLALLGTVEGDGTGPRPFAGSPDILVIVTGAGAGLAELLAEAGAAPVGVIAVVDDDPDRLVGATQGVTVLRGPRAEEIVHAWRAAVAR</sequence>
<keyword evidence="1" id="KW-0472">Membrane</keyword>
<feature type="transmembrane region" description="Helical" evidence="1">
    <location>
        <begin position="37"/>
        <end position="56"/>
    </location>
</feature>
<feature type="domain" description="DUF58" evidence="2">
    <location>
        <begin position="193"/>
        <end position="259"/>
    </location>
</feature>
<name>A0A3N2D999_9MICO</name>
<comment type="caution">
    <text evidence="3">The sequence shown here is derived from an EMBL/GenBank/DDBJ whole genome shotgun (WGS) entry which is preliminary data.</text>
</comment>
<accession>A0A3N2D999</accession>
<gene>
    <name evidence="3" type="ORF">EDD28_0787</name>
</gene>
<reference evidence="3 4" key="1">
    <citation type="submission" date="2018-11" db="EMBL/GenBank/DDBJ databases">
        <title>Sequencing the genomes of 1000 actinobacteria strains.</title>
        <authorList>
            <person name="Klenk H.-P."/>
        </authorList>
    </citation>
    <scope>NUCLEOTIDE SEQUENCE [LARGE SCALE GENOMIC DNA]</scope>
    <source>
        <strain evidence="3 4">DSM 13521</strain>
    </source>
</reference>
<dbReference type="PANTHER" id="PTHR34351:SF1">
    <property type="entry name" value="SLR1927 PROTEIN"/>
    <property type="match status" value="1"/>
</dbReference>
<dbReference type="Proteomes" id="UP000275356">
    <property type="component" value="Unassembled WGS sequence"/>
</dbReference>
<proteinExistence type="predicted"/>
<dbReference type="Pfam" id="PF01882">
    <property type="entry name" value="DUF58"/>
    <property type="match status" value="1"/>
</dbReference>
<keyword evidence="4" id="KW-1185">Reference proteome</keyword>
<keyword evidence="1" id="KW-1133">Transmembrane helix</keyword>
<evidence type="ECO:0000313" key="4">
    <source>
        <dbReference type="Proteomes" id="UP000275356"/>
    </source>
</evidence>
<dbReference type="InterPro" id="IPR002881">
    <property type="entry name" value="DUF58"/>
</dbReference>
<dbReference type="AlphaFoldDB" id="A0A3N2D999"/>
<dbReference type="EMBL" id="RKHQ01000001">
    <property type="protein sequence ID" value="ROR96208.1"/>
    <property type="molecule type" value="Genomic_DNA"/>
</dbReference>
<evidence type="ECO:0000259" key="2">
    <source>
        <dbReference type="Pfam" id="PF01882"/>
    </source>
</evidence>
<dbReference type="RefSeq" id="WP_170169344.1">
    <property type="nucleotide sequence ID" value="NZ_RKHQ01000001.1"/>
</dbReference>
<keyword evidence="1" id="KW-0812">Transmembrane</keyword>